<dbReference type="InterPro" id="IPR042099">
    <property type="entry name" value="ANL_N_sf"/>
</dbReference>
<protein>
    <recommendedName>
        <fullName evidence="3">AMP-dependent synthetase/ligase domain-containing protein</fullName>
    </recommendedName>
</protein>
<dbReference type="OMA" id="WYHSIGL"/>
<dbReference type="GO" id="GO:0005524">
    <property type="term" value="F:ATP binding"/>
    <property type="evidence" value="ECO:0007669"/>
    <property type="project" value="UniProtKB-KW"/>
</dbReference>
<dbReference type="SUPFAM" id="SSF56801">
    <property type="entry name" value="Acetyl-CoA synthetase-like"/>
    <property type="match status" value="1"/>
</dbReference>
<dbReference type="Pfam" id="PF00501">
    <property type="entry name" value="AMP-binding"/>
    <property type="match status" value="1"/>
</dbReference>
<dbReference type="InParanoid" id="A0A168P677"/>
<gene>
    <name evidence="4" type="primary">ABSGL_07571.1 scaffold 8890</name>
</gene>
<name>A0A168P677_ABSGL</name>
<feature type="domain" description="AMP-dependent synthetase/ligase" evidence="3">
    <location>
        <begin position="76"/>
        <end position="488"/>
    </location>
</feature>
<keyword evidence="5" id="KW-1185">Reference proteome</keyword>
<evidence type="ECO:0000256" key="1">
    <source>
        <dbReference type="ARBA" id="ARBA00022741"/>
    </source>
</evidence>
<evidence type="ECO:0000256" key="2">
    <source>
        <dbReference type="ARBA" id="ARBA00022840"/>
    </source>
</evidence>
<dbReference type="Gene3D" id="3.40.50.12780">
    <property type="entry name" value="N-terminal domain of ligase-like"/>
    <property type="match status" value="1"/>
</dbReference>
<accession>A0A168P677</accession>
<dbReference type="InterPro" id="IPR020845">
    <property type="entry name" value="AMP-binding_CS"/>
</dbReference>
<dbReference type="EMBL" id="LT553587">
    <property type="protein sequence ID" value="SAM01822.1"/>
    <property type="molecule type" value="Genomic_DNA"/>
</dbReference>
<proteinExistence type="predicted"/>
<dbReference type="GO" id="GO:0004467">
    <property type="term" value="F:long-chain fatty acid-CoA ligase activity"/>
    <property type="evidence" value="ECO:0007669"/>
    <property type="project" value="TreeGrafter"/>
</dbReference>
<dbReference type="GO" id="GO:0016020">
    <property type="term" value="C:membrane"/>
    <property type="evidence" value="ECO:0007669"/>
    <property type="project" value="TreeGrafter"/>
</dbReference>
<dbReference type="PANTHER" id="PTHR43272">
    <property type="entry name" value="LONG-CHAIN-FATTY-ACID--COA LIGASE"/>
    <property type="match status" value="1"/>
</dbReference>
<keyword evidence="1" id="KW-0547">Nucleotide-binding</keyword>
<organism evidence="4">
    <name type="scientific">Absidia glauca</name>
    <name type="common">Pin mould</name>
    <dbReference type="NCBI Taxonomy" id="4829"/>
    <lineage>
        <taxon>Eukaryota</taxon>
        <taxon>Fungi</taxon>
        <taxon>Fungi incertae sedis</taxon>
        <taxon>Mucoromycota</taxon>
        <taxon>Mucoromycotina</taxon>
        <taxon>Mucoromycetes</taxon>
        <taxon>Mucorales</taxon>
        <taxon>Cunninghamellaceae</taxon>
        <taxon>Absidia</taxon>
    </lineage>
</organism>
<reference evidence="4" key="1">
    <citation type="submission" date="2016-04" db="EMBL/GenBank/DDBJ databases">
        <authorList>
            <person name="Evans L.H."/>
            <person name="Alamgir A."/>
            <person name="Owens N."/>
            <person name="Weber N.D."/>
            <person name="Virtaneva K."/>
            <person name="Barbian K."/>
            <person name="Babar A."/>
            <person name="Rosenke K."/>
        </authorList>
    </citation>
    <scope>NUCLEOTIDE SEQUENCE [LARGE SCALE GENOMIC DNA]</scope>
    <source>
        <strain evidence="4">CBS 101.48</strain>
    </source>
</reference>
<dbReference type="OrthoDB" id="1700726at2759"/>
<dbReference type="GO" id="GO:0005783">
    <property type="term" value="C:endoplasmic reticulum"/>
    <property type="evidence" value="ECO:0007669"/>
    <property type="project" value="TreeGrafter"/>
</dbReference>
<dbReference type="Proteomes" id="UP000078561">
    <property type="component" value="Unassembled WGS sequence"/>
</dbReference>
<dbReference type="AlphaFoldDB" id="A0A168P677"/>
<evidence type="ECO:0000313" key="4">
    <source>
        <dbReference type="EMBL" id="SAM01822.1"/>
    </source>
</evidence>
<keyword evidence="2" id="KW-0067">ATP-binding</keyword>
<sequence length="680" mass="75574">MPFIHHNVELKNTRQPGQTGVYRNTLVKDELMVTYKPGIRTLYDVWQDVYPRARNLNCIGHRPILNPLTQELSNVFEWQTFEQANERADCFGAGLRQLLKETTGRTSDAQSAVGIWALNRPEWCLVDIACVSFGFYSVSLYDTLGDDSVKFVINHSELEVVICSANHIRHLLLVASECPALKVIISMDPLTGHNNGDALVSWAKEKGITLVDFSHVEQLGQQQRPRHPHVPPQPSDLALILYTSGTTGDPKGAMLTHANMVVTLSSANSVYDYRFGQETVLSYLPSAHIFGRSLDWIVLAHGGKVGYFNGAVDLLLQDIQLLKPTVFGSVPRLLNRIYGKLAQATINAPGTTGRLFRLAYKAKLSTLRQHQGVTHPFWDRLLFNKVKQVLGGEIRMMVTGSAPISGEVMEYLKIALCVGIVEVYGCTENGGNGTAHQQGEYRTGHVGAANQCTELKLVDVPEMNYFATDPQPRGEICTRGPSTFLGYLKDEEKTRETIVDGWLHTGDIGMIDADGCLVIIDRKKNIFKLAQGEYIAPEKIENVLMNDPVVLQVFVYGDSLQSKLVCIVVPDPEELAALATRLGVKVGEGNSNAKALEDLCRHPVIHAHMLKQLTRLGQRKGLKGFELPKALLLEAEPFTIEAGILTPTMKLKRSEAKHYYQQQIQAMYRQLENEAPRALL</sequence>
<evidence type="ECO:0000259" key="3">
    <source>
        <dbReference type="Pfam" id="PF00501"/>
    </source>
</evidence>
<evidence type="ECO:0000313" key="5">
    <source>
        <dbReference type="Proteomes" id="UP000078561"/>
    </source>
</evidence>
<dbReference type="PANTHER" id="PTHR43272:SF33">
    <property type="entry name" value="AMP-BINDING DOMAIN-CONTAINING PROTEIN-RELATED"/>
    <property type="match status" value="1"/>
</dbReference>
<dbReference type="PROSITE" id="PS00455">
    <property type="entry name" value="AMP_BINDING"/>
    <property type="match status" value="1"/>
</dbReference>
<dbReference type="InterPro" id="IPR000873">
    <property type="entry name" value="AMP-dep_synth/lig_dom"/>
</dbReference>
<dbReference type="STRING" id="4829.A0A168P677"/>